<dbReference type="InterPro" id="IPR022385">
    <property type="entry name" value="Rhs_assc_core"/>
</dbReference>
<dbReference type="OrthoDB" id="9816400at2"/>
<dbReference type="EMBL" id="QQAH01000003">
    <property type="protein sequence ID" value="RDD82880.1"/>
    <property type="molecule type" value="Genomic_DNA"/>
</dbReference>
<proteinExistence type="predicted"/>
<feature type="chain" id="PRO_5016736558" evidence="2">
    <location>
        <begin position="24"/>
        <end position="324"/>
    </location>
</feature>
<reference evidence="4 5" key="1">
    <citation type="submission" date="2018-07" db="EMBL/GenBank/DDBJ databases">
        <title>Dyella tabacisoli L4-6T, whole genome shotgun sequence.</title>
        <authorList>
            <person name="Zhou X.-K."/>
            <person name="Li W.-J."/>
            <person name="Duan Y.-Q."/>
        </authorList>
    </citation>
    <scope>NUCLEOTIDE SEQUENCE [LARGE SCALE GENOMIC DNA]</scope>
    <source>
        <strain evidence="4 5">L4-6</strain>
    </source>
</reference>
<feature type="signal peptide" evidence="2">
    <location>
        <begin position="1"/>
        <end position="23"/>
    </location>
</feature>
<organism evidence="4 5">
    <name type="scientific">Dyella tabacisoli</name>
    <dbReference type="NCBI Taxonomy" id="2282381"/>
    <lineage>
        <taxon>Bacteria</taxon>
        <taxon>Pseudomonadati</taxon>
        <taxon>Pseudomonadota</taxon>
        <taxon>Gammaproteobacteria</taxon>
        <taxon>Lysobacterales</taxon>
        <taxon>Rhodanobacteraceae</taxon>
        <taxon>Dyella</taxon>
    </lineage>
</organism>
<evidence type="ECO:0000256" key="2">
    <source>
        <dbReference type="SAM" id="SignalP"/>
    </source>
</evidence>
<dbReference type="NCBIfam" id="TIGR03696">
    <property type="entry name" value="Rhs_assc_core"/>
    <property type="match status" value="1"/>
</dbReference>
<gene>
    <name evidence="4" type="ORF">DVJ77_05030</name>
</gene>
<dbReference type="InterPro" id="IPR056823">
    <property type="entry name" value="TEN-like_YD-shell"/>
</dbReference>
<dbReference type="InterPro" id="IPR050708">
    <property type="entry name" value="T6SS_VgrG/RHS"/>
</dbReference>
<evidence type="ECO:0000259" key="3">
    <source>
        <dbReference type="Pfam" id="PF25023"/>
    </source>
</evidence>
<protein>
    <submittedName>
        <fullName evidence="4">RHS repeat-associated core domain-containing protein</fullName>
    </submittedName>
</protein>
<comment type="caution">
    <text evidence="4">The sequence shown here is derived from an EMBL/GenBank/DDBJ whole genome shotgun (WGS) entry which is preliminary data.</text>
</comment>
<dbReference type="Gene3D" id="2.180.10.10">
    <property type="entry name" value="RHS repeat-associated core"/>
    <property type="match status" value="1"/>
</dbReference>
<evidence type="ECO:0000313" key="5">
    <source>
        <dbReference type="Proteomes" id="UP000253782"/>
    </source>
</evidence>
<dbReference type="PANTHER" id="PTHR32305">
    <property type="match status" value="1"/>
</dbReference>
<dbReference type="RefSeq" id="WP_114844393.1">
    <property type="nucleotide sequence ID" value="NZ_JBHSPE010000001.1"/>
</dbReference>
<dbReference type="Proteomes" id="UP000253782">
    <property type="component" value="Unassembled WGS sequence"/>
</dbReference>
<keyword evidence="2" id="KW-0732">Signal</keyword>
<dbReference type="PANTHER" id="PTHR32305:SF15">
    <property type="entry name" value="PROTEIN RHSA-RELATED"/>
    <property type="match status" value="1"/>
</dbReference>
<dbReference type="Pfam" id="PF25023">
    <property type="entry name" value="TEN_YD-shell"/>
    <property type="match status" value="1"/>
</dbReference>
<name>A0A369UTF0_9GAMM</name>
<accession>A0A369UTF0</accession>
<feature type="domain" description="Teneurin-like YD-shell" evidence="3">
    <location>
        <begin position="29"/>
        <end position="101"/>
    </location>
</feature>
<evidence type="ECO:0000256" key="1">
    <source>
        <dbReference type="ARBA" id="ARBA00022737"/>
    </source>
</evidence>
<keyword evidence="1" id="KW-0677">Repeat</keyword>
<keyword evidence="5" id="KW-1185">Reference proteome</keyword>
<sequence length="324" mass="34103">MKILKNLLVLTVLWLAANVAAYAGTTVTYIYTDPQGTPLAEADASGNITATFDYRPYGTQALGNAPNGPGYTSHVNDPDTGLVYMQARYYDPMVGRFVSLDPVGFGSGDVFGFSRFAYAENNPVMRIDPDGRKSEDCSFACRWMRKVSDSFSGIGREIMQKIGGGGPRGQLKAANAIANFAAADGMQEVSEATDPAIKAIPGGAVAICATDGCSNFEWSMAVVAGIPGEGLGENIAIKGVEEGGVQFGKVANQIAHTFRHVGKIGLDSQLVQNAIKEDLSKVASSLSAGQHNGSVIVNGVKLDYSAFKLPDGTINVGRITPPRP</sequence>
<evidence type="ECO:0000313" key="4">
    <source>
        <dbReference type="EMBL" id="RDD82880.1"/>
    </source>
</evidence>
<dbReference type="AlphaFoldDB" id="A0A369UTF0"/>